<evidence type="ECO:0000313" key="2">
    <source>
        <dbReference type="Proteomes" id="UP000018874"/>
    </source>
</evidence>
<keyword evidence="2" id="KW-1185">Reference proteome</keyword>
<sequence length="364" mass="39813">MTIKDKGDLTLNQTVFIGWHTSSVSIVTTASAVPADMKQPNQQVSYSSALANLYAVWGEDKTGPNGQSDNVPDYLQKGVTYVGNGNDGGVAPVDNNRYNDSTMVTVKGKGTLTRTKAAFIGWSFGTSSLITAKTDEPSDLMKPDTAIRITSDLTFHAVWAKDANQNGIPDYDEVDITWNPGSQPRAGKQWVETVTKGDLRLTNSRFAIRGYVLIGWSDRMKPLVTSQAIEDKVTPLYKVGASLNVIENRKLFAVWALDKNNDGIPDYSSGANQIRSGRASLLRGTSEDQIDQSESQLEAASIRVWAHGGVLYIESDRRARAEVYTRSGALYKRIDVAEGQTREPLAEGFYVVVIDGKTHKVVVK</sequence>
<gene>
    <name evidence="1" type="ORF">T231_15750</name>
</gene>
<proteinExistence type="predicted"/>
<organism evidence="1 2">
    <name type="scientific">Tannerella sp. oral taxon BU063 isolate Cell 6/7/9</name>
    <dbReference type="NCBI Taxonomy" id="1411021"/>
    <lineage>
        <taxon>Bacteria</taxon>
        <taxon>Pseudomonadati</taxon>
        <taxon>Bacteroidota</taxon>
        <taxon>Bacteroidia</taxon>
        <taxon>Bacteroidales</taxon>
        <taxon>Tannerellaceae</taxon>
        <taxon>Tannerella</taxon>
    </lineage>
</organism>
<accession>W2CL38</accession>
<comment type="caution">
    <text evidence="1">The sequence shown here is derived from an EMBL/GenBank/DDBJ whole genome shotgun (WGS) entry which is preliminary data.</text>
</comment>
<name>W2CL38_9BACT</name>
<protein>
    <submittedName>
        <fullName evidence="1">Uncharacterized protein</fullName>
    </submittedName>
</protein>
<reference evidence="1 2" key="1">
    <citation type="submission" date="2013-11" db="EMBL/GenBank/DDBJ databases">
        <title>Single cell genomics of uncultured Tannerella BU063 (oral taxon 286).</title>
        <authorList>
            <person name="Beall C.J."/>
            <person name="Campbell A.G."/>
            <person name="Griffen A.L."/>
            <person name="Podar M."/>
            <person name="Leys E.J."/>
        </authorList>
    </citation>
    <scope>NUCLEOTIDE SEQUENCE [LARGE SCALE GENOMIC DNA]</scope>
    <source>
        <strain evidence="1">Cell 6/7/9</strain>
    </source>
</reference>
<dbReference type="EMBL" id="AYYD01001274">
    <property type="protein sequence ID" value="ETK07753.1"/>
    <property type="molecule type" value="Genomic_DNA"/>
</dbReference>
<evidence type="ECO:0000313" key="1">
    <source>
        <dbReference type="EMBL" id="ETK07753.1"/>
    </source>
</evidence>
<dbReference type="AlphaFoldDB" id="W2CL38"/>
<dbReference type="Proteomes" id="UP000018874">
    <property type="component" value="Unassembled WGS sequence"/>
</dbReference>
<dbReference type="PATRIC" id="fig|1411021.3.peg.2148"/>